<dbReference type="InterPro" id="IPR012913">
    <property type="entry name" value="OS9-like_dom"/>
</dbReference>
<feature type="compositionally biased region" description="Basic and acidic residues" evidence="8">
    <location>
        <begin position="614"/>
        <end position="625"/>
    </location>
</feature>
<sequence>MAPLSSTKLLWLLTILQQTLALSAHSPRDLEAFPAYNVVLSDRAVLNETALDLLAKGATAEEPAKVPRRHLMRTPSGQAFLCTVPLVTEERKTVDAQAEKDALVQAAERDRGLANGLALLEPMRNGCLYLRQGWFTYSFCYGSEIRQFHEVRVAGAIGPSEDPESEAYSLGLMPEATSVVKAPKYGSGSAAVLRQERIPARLGGGGEANQGLGWDEGGRYLSQTWSSGTVCDKTGLPREVEVQFHCNTQSIDRIAWIRETSICRYVMLIHTPRLCAERLFLEGRTDTVAPAAPIECQPVVRQLPKEIAGEEEGATSSVQKAATTEEDGVVRTEPDTPEEPAPLVAPGEEEMVQPEELDEHLNDDDDQEEHFFDDESYEEQETMLTLVYDPETGEIESAVTDSGEDVFLDSALRRMLFGDEDDADGTAEAESVQPQSGEEAQVHMEAEGGIPDLRQLIHDSISDALRTYAAQGQAQGQGGAAAAAAVPTDEAGAAPAQQQAPPPLLHQPLDEVVQSLLAAVRSPQEEEQEEEEEEDQTEAQPGTEKKKKQQKQRPTQQPRRDQGSAPKQKQQKMMQPGLHRYLQQFERERKTVQVPQKAVLGSDEHERLKRRFARRYDEAQQHDEGAESDSGGAEGREEEQMQREGDERVRDEL</sequence>
<feature type="region of interest" description="Disordered" evidence="8">
    <location>
        <begin position="419"/>
        <end position="447"/>
    </location>
</feature>
<keyword evidence="4 9" id="KW-0732">Signal</keyword>
<dbReference type="Pfam" id="PF07915">
    <property type="entry name" value="PRKCSH"/>
    <property type="match status" value="1"/>
</dbReference>
<feature type="domain" description="MRH" evidence="10">
    <location>
        <begin position="125"/>
        <end position="277"/>
    </location>
</feature>
<feature type="compositionally biased region" description="Basic and acidic residues" evidence="8">
    <location>
        <begin position="634"/>
        <end position="653"/>
    </location>
</feature>
<protein>
    <recommendedName>
        <fullName evidence="3">Protein OS-9 homolog</fullName>
    </recommendedName>
</protein>
<keyword evidence="12" id="KW-1185">Reference proteome</keyword>
<dbReference type="OrthoDB" id="448954at2759"/>
<dbReference type="SUPFAM" id="SSF50911">
    <property type="entry name" value="Mannose 6-phosphate receptor domain"/>
    <property type="match status" value="1"/>
</dbReference>
<feature type="chain" id="PRO_5040221417" description="Protein OS-9 homolog" evidence="9">
    <location>
        <begin position="22"/>
        <end position="653"/>
    </location>
</feature>
<evidence type="ECO:0000313" key="12">
    <source>
        <dbReference type="Proteomes" id="UP000777482"/>
    </source>
</evidence>
<evidence type="ECO:0000256" key="5">
    <source>
        <dbReference type="ARBA" id="ARBA00022734"/>
    </source>
</evidence>
<dbReference type="PANTHER" id="PTHR15414">
    <property type="entry name" value="OS-9-RELATED"/>
    <property type="match status" value="1"/>
</dbReference>
<name>A0A9P6W5B7_RHOMI</name>
<comment type="caution">
    <text evidence="11">The sequence shown here is derived from an EMBL/GenBank/DDBJ whole genome shotgun (WGS) entry which is preliminary data.</text>
</comment>
<dbReference type="AlphaFoldDB" id="A0A9P6W5B7"/>
<evidence type="ECO:0000259" key="10">
    <source>
        <dbReference type="PROSITE" id="PS51914"/>
    </source>
</evidence>
<dbReference type="GO" id="GO:0030968">
    <property type="term" value="P:endoplasmic reticulum unfolded protein response"/>
    <property type="evidence" value="ECO:0007669"/>
    <property type="project" value="InterPro"/>
</dbReference>
<feature type="signal peptide" evidence="9">
    <location>
        <begin position="1"/>
        <end position="21"/>
    </location>
</feature>
<evidence type="ECO:0000256" key="3">
    <source>
        <dbReference type="ARBA" id="ARBA00018727"/>
    </source>
</evidence>
<evidence type="ECO:0000256" key="1">
    <source>
        <dbReference type="ARBA" id="ARBA00004367"/>
    </source>
</evidence>
<comment type="similarity">
    <text evidence="2">Belongs to the OS-9 family.</text>
</comment>
<dbReference type="InterPro" id="IPR009011">
    <property type="entry name" value="Man6P_isomerase_rcpt-bd_dom_sf"/>
</dbReference>
<evidence type="ECO:0000256" key="6">
    <source>
        <dbReference type="ARBA" id="ARBA00022824"/>
    </source>
</evidence>
<keyword evidence="7" id="KW-1015">Disulfide bond</keyword>
<comment type="subcellular location">
    <subcellularLocation>
        <location evidence="1">Endoplasmic reticulum membrane</location>
        <topology evidence="1">Peripheral membrane protein</topology>
        <orientation evidence="1">Lumenal side</orientation>
    </subcellularLocation>
</comment>
<accession>A0A9P6W5B7</accession>
<feature type="region of interest" description="Disordered" evidence="8">
    <location>
        <begin position="470"/>
        <end position="653"/>
    </location>
</feature>
<feature type="compositionally biased region" description="Acidic residues" evidence="8">
    <location>
        <begin position="525"/>
        <end position="537"/>
    </location>
</feature>
<gene>
    <name evidence="11" type="primary">YOS9</name>
    <name evidence="11" type="ORF">C6P46_000671</name>
</gene>
<dbReference type="GO" id="GO:0005789">
    <property type="term" value="C:endoplasmic reticulum membrane"/>
    <property type="evidence" value="ECO:0007669"/>
    <property type="project" value="UniProtKB-SubCell"/>
</dbReference>
<dbReference type="EMBL" id="PUHQ01000011">
    <property type="protein sequence ID" value="KAG0665045.1"/>
    <property type="molecule type" value="Genomic_DNA"/>
</dbReference>
<evidence type="ECO:0000256" key="2">
    <source>
        <dbReference type="ARBA" id="ARBA00009918"/>
    </source>
</evidence>
<dbReference type="PROSITE" id="PS51914">
    <property type="entry name" value="MRH"/>
    <property type="match status" value="1"/>
</dbReference>
<feature type="region of interest" description="Disordered" evidence="8">
    <location>
        <begin position="308"/>
        <end position="353"/>
    </location>
</feature>
<dbReference type="GO" id="GO:0030246">
    <property type="term" value="F:carbohydrate binding"/>
    <property type="evidence" value="ECO:0007669"/>
    <property type="project" value="UniProtKB-KW"/>
</dbReference>
<keyword evidence="6" id="KW-0256">Endoplasmic reticulum</keyword>
<dbReference type="InterPro" id="IPR045149">
    <property type="entry name" value="OS-9-like"/>
</dbReference>
<organism evidence="11 12">
    <name type="scientific">Rhodotorula mucilaginosa</name>
    <name type="common">Yeast</name>
    <name type="synonym">Rhodotorula rubra</name>
    <dbReference type="NCBI Taxonomy" id="5537"/>
    <lineage>
        <taxon>Eukaryota</taxon>
        <taxon>Fungi</taxon>
        <taxon>Dikarya</taxon>
        <taxon>Basidiomycota</taxon>
        <taxon>Pucciniomycotina</taxon>
        <taxon>Microbotryomycetes</taxon>
        <taxon>Sporidiobolales</taxon>
        <taxon>Sporidiobolaceae</taxon>
        <taxon>Rhodotorula</taxon>
    </lineage>
</organism>
<evidence type="ECO:0000256" key="8">
    <source>
        <dbReference type="SAM" id="MobiDB-lite"/>
    </source>
</evidence>
<dbReference type="GO" id="GO:0030970">
    <property type="term" value="P:retrograde protein transport, ER to cytosol"/>
    <property type="evidence" value="ECO:0007669"/>
    <property type="project" value="TreeGrafter"/>
</dbReference>
<dbReference type="Gene3D" id="2.70.130.10">
    <property type="entry name" value="Mannose-6-phosphate receptor binding domain"/>
    <property type="match status" value="1"/>
</dbReference>
<evidence type="ECO:0000256" key="7">
    <source>
        <dbReference type="ARBA" id="ARBA00023157"/>
    </source>
</evidence>
<feature type="compositionally biased region" description="Low complexity" evidence="8">
    <location>
        <begin position="470"/>
        <end position="485"/>
    </location>
</feature>
<proteinExistence type="inferred from homology"/>
<dbReference type="PANTHER" id="PTHR15414:SF0">
    <property type="entry name" value="ENDOPLASMIC RETICULUM LECTIN 1"/>
    <property type="match status" value="1"/>
</dbReference>
<evidence type="ECO:0000256" key="4">
    <source>
        <dbReference type="ARBA" id="ARBA00022729"/>
    </source>
</evidence>
<reference evidence="11 12" key="1">
    <citation type="submission" date="2020-11" db="EMBL/GenBank/DDBJ databases">
        <title>Kefir isolates.</title>
        <authorList>
            <person name="Marcisauskas S."/>
            <person name="Kim Y."/>
            <person name="Blasche S."/>
        </authorList>
    </citation>
    <scope>NUCLEOTIDE SEQUENCE [LARGE SCALE GENOMIC DNA]</scope>
    <source>
        <strain evidence="11 12">KR</strain>
    </source>
</reference>
<dbReference type="GO" id="GO:0005788">
    <property type="term" value="C:endoplasmic reticulum lumen"/>
    <property type="evidence" value="ECO:0007669"/>
    <property type="project" value="TreeGrafter"/>
</dbReference>
<keyword evidence="5" id="KW-0430">Lectin</keyword>
<dbReference type="InterPro" id="IPR044865">
    <property type="entry name" value="MRH_dom"/>
</dbReference>
<dbReference type="Proteomes" id="UP000777482">
    <property type="component" value="Unassembled WGS sequence"/>
</dbReference>
<evidence type="ECO:0000313" key="11">
    <source>
        <dbReference type="EMBL" id="KAG0665045.1"/>
    </source>
</evidence>
<evidence type="ECO:0000256" key="9">
    <source>
        <dbReference type="SAM" id="SignalP"/>
    </source>
</evidence>